<feature type="binding site" evidence="7">
    <location>
        <position position="133"/>
    </location>
    <ligand>
        <name>[2Fe-2S] cluster</name>
        <dbReference type="ChEBI" id="CHEBI:190135"/>
    </ligand>
</feature>
<evidence type="ECO:0000256" key="4">
    <source>
        <dbReference type="ARBA" id="ARBA00023004"/>
    </source>
</evidence>
<dbReference type="PANTHER" id="PTHR43342:SF2">
    <property type="entry name" value="POTENTIAL NAD-REDUCING HYDROGENASE SUBUNIT"/>
    <property type="match status" value="1"/>
</dbReference>
<dbReference type="Gene3D" id="1.10.10.1590">
    <property type="entry name" value="NADH-quinone oxidoreductase subunit E"/>
    <property type="match status" value="1"/>
</dbReference>
<keyword evidence="4 7" id="KW-0408">Iron</keyword>
<dbReference type="Pfam" id="PF01257">
    <property type="entry name" value="2Fe-2S_thioredx"/>
    <property type="match status" value="1"/>
</dbReference>
<evidence type="ECO:0000313" key="9">
    <source>
        <dbReference type="Proteomes" id="UP000277811"/>
    </source>
</evidence>
<dbReference type="Gene3D" id="3.40.30.10">
    <property type="entry name" value="Glutaredoxin"/>
    <property type="match status" value="1"/>
</dbReference>
<comment type="similarity">
    <text evidence="1">Belongs to the complex I 24 kDa subunit family.</text>
</comment>
<dbReference type="InterPro" id="IPR002023">
    <property type="entry name" value="NuoE-like"/>
</dbReference>
<dbReference type="PANTHER" id="PTHR43342">
    <property type="entry name" value="NADH-QUINONE OXIDOREDUCTASE, E SUBUNIT"/>
    <property type="match status" value="1"/>
</dbReference>
<evidence type="ECO:0000256" key="2">
    <source>
        <dbReference type="ARBA" id="ARBA00022714"/>
    </source>
</evidence>
<feature type="binding site" evidence="7">
    <location>
        <position position="92"/>
    </location>
    <ligand>
        <name>[2Fe-2S] cluster</name>
        <dbReference type="ChEBI" id="CHEBI:190135"/>
    </ligand>
</feature>
<dbReference type="InterPro" id="IPR036249">
    <property type="entry name" value="Thioredoxin-like_sf"/>
</dbReference>
<evidence type="ECO:0000256" key="1">
    <source>
        <dbReference type="ARBA" id="ARBA00010643"/>
    </source>
</evidence>
<comment type="cofactor">
    <cofactor evidence="7">
        <name>[2Fe-2S] cluster</name>
        <dbReference type="ChEBI" id="CHEBI:190135"/>
    </cofactor>
    <text evidence="7">Binds 1 [2Fe-2S] cluster.</text>
</comment>
<dbReference type="InterPro" id="IPR042128">
    <property type="entry name" value="NuoE_dom"/>
</dbReference>
<dbReference type="AlphaFoldDB" id="A0A498RAG4"/>
<dbReference type="CDD" id="cd03064">
    <property type="entry name" value="TRX_Fd_NuoE"/>
    <property type="match status" value="1"/>
</dbReference>
<sequence>MAEGQNQCSVEAQLLAANAAAMDEIIAKHKKVPGSLITVLHEIQQLIGYLPPPVQVKVAAELGIPISEVSSVISFYALFTEKPKGKERICVCKGTACYVRGTDRVLSRLETELGIKAGDTTDDGMYSIEVVRCIGACGLGPVMTVNEDVYTRVKPDEIPQILTQHQEKEQAKEGLADESYG</sequence>
<name>A0A498RAG4_9FIRM</name>
<evidence type="ECO:0000256" key="5">
    <source>
        <dbReference type="ARBA" id="ARBA00023014"/>
    </source>
</evidence>
<keyword evidence="9" id="KW-1185">Reference proteome</keyword>
<evidence type="ECO:0000313" key="8">
    <source>
        <dbReference type="EMBL" id="VBB09696.1"/>
    </source>
</evidence>
<dbReference type="InterPro" id="IPR028431">
    <property type="entry name" value="NADP_DH_HndA-like"/>
</dbReference>
<feature type="binding site" evidence="7">
    <location>
        <position position="97"/>
    </location>
    <ligand>
        <name>[2Fe-2S] cluster</name>
        <dbReference type="ChEBI" id="CHEBI:190135"/>
    </ligand>
</feature>
<dbReference type="PIRSF" id="PIRSF000216">
    <property type="entry name" value="NADH_DH_24kDa"/>
    <property type="match status" value="1"/>
</dbReference>
<reference evidence="8 9" key="1">
    <citation type="submission" date="2018-06" db="EMBL/GenBank/DDBJ databases">
        <authorList>
            <person name="Strepis N."/>
        </authorList>
    </citation>
    <scope>NUCLEOTIDE SEQUENCE [LARGE SCALE GENOMIC DNA]</scope>
    <source>
        <strain evidence="8">LUCI</strain>
    </source>
</reference>
<organism evidence="8 9">
    <name type="scientific">Lucifera butyrica</name>
    <dbReference type="NCBI Taxonomy" id="1351585"/>
    <lineage>
        <taxon>Bacteria</taxon>
        <taxon>Bacillati</taxon>
        <taxon>Bacillota</taxon>
        <taxon>Negativicutes</taxon>
        <taxon>Veillonellales</taxon>
        <taxon>Veillonellaceae</taxon>
        <taxon>Lucifera</taxon>
    </lineage>
</organism>
<dbReference type="GO" id="GO:0051537">
    <property type="term" value="F:2 iron, 2 sulfur cluster binding"/>
    <property type="evidence" value="ECO:0007669"/>
    <property type="project" value="UniProtKB-KW"/>
</dbReference>
<feature type="binding site" evidence="7">
    <location>
        <position position="137"/>
    </location>
    <ligand>
        <name>[2Fe-2S] cluster</name>
        <dbReference type="ChEBI" id="CHEBI:190135"/>
    </ligand>
</feature>
<dbReference type="GO" id="GO:0016491">
    <property type="term" value="F:oxidoreductase activity"/>
    <property type="evidence" value="ECO:0007669"/>
    <property type="project" value="InterPro"/>
</dbReference>
<evidence type="ECO:0000256" key="3">
    <source>
        <dbReference type="ARBA" id="ARBA00022723"/>
    </source>
</evidence>
<keyword evidence="3 7" id="KW-0479">Metal-binding</keyword>
<dbReference type="Proteomes" id="UP000277811">
    <property type="component" value="Unassembled WGS sequence"/>
</dbReference>
<proteinExistence type="inferred from homology"/>
<dbReference type="GO" id="GO:0046872">
    <property type="term" value="F:metal ion binding"/>
    <property type="evidence" value="ECO:0007669"/>
    <property type="project" value="UniProtKB-KW"/>
</dbReference>
<keyword evidence="2 7" id="KW-0001">2Fe-2S</keyword>
<evidence type="ECO:0000256" key="7">
    <source>
        <dbReference type="PIRSR" id="PIRSR000216-1"/>
    </source>
</evidence>
<comment type="cofactor">
    <cofactor evidence="6">
        <name>[2Fe-2S] cluster</name>
        <dbReference type="ChEBI" id="CHEBI:190135"/>
    </cofactor>
</comment>
<dbReference type="InterPro" id="IPR041921">
    <property type="entry name" value="NuoE_N"/>
</dbReference>
<protein>
    <submittedName>
        <fullName evidence="8">Uncharacterized protein</fullName>
    </submittedName>
</protein>
<dbReference type="EMBL" id="UPPP01000133">
    <property type="protein sequence ID" value="VBB09696.1"/>
    <property type="molecule type" value="Genomic_DNA"/>
</dbReference>
<accession>A0A498RAG4</accession>
<keyword evidence="5 7" id="KW-0411">Iron-sulfur</keyword>
<dbReference type="SUPFAM" id="SSF52833">
    <property type="entry name" value="Thioredoxin-like"/>
    <property type="match status" value="1"/>
</dbReference>
<evidence type="ECO:0000256" key="6">
    <source>
        <dbReference type="ARBA" id="ARBA00034078"/>
    </source>
</evidence>
<dbReference type="RefSeq" id="WP_207858426.1">
    <property type="nucleotide sequence ID" value="NZ_UPPP01000133.1"/>
</dbReference>
<gene>
    <name evidence="8" type="ORF">LUCI_4994</name>
</gene>